<evidence type="ECO:0000256" key="5">
    <source>
        <dbReference type="HAMAP-Rule" id="MF_03040"/>
    </source>
</evidence>
<evidence type="ECO:0000313" key="7">
    <source>
        <dbReference type="EMBL" id="KHN94730.1"/>
    </source>
</evidence>
<dbReference type="EC" id="3.1.4.-" evidence="5"/>
<comment type="function">
    <text evidence="5">Phosphodiesterase responsible for the U6 snRNA 3' end processing. Acts as an exoribonuclease (RNase) responsible for trimming the poly(U) tract of the last nucleotides in the pre-U6 snRNA molecule, leading to the formation of mature U6 snRNA.</text>
</comment>
<comment type="similarity">
    <text evidence="5">Belongs to the 2H phosphoesterase superfamily. USB1 family.</text>
</comment>
<comment type="subcellular location">
    <subcellularLocation>
        <location evidence="5">Nucleus</location>
    </subcellularLocation>
</comment>
<dbReference type="EMBL" id="AZHE01000031">
    <property type="protein sequence ID" value="KHN94730.1"/>
    <property type="molecule type" value="Genomic_DNA"/>
</dbReference>
<evidence type="ECO:0000313" key="8">
    <source>
        <dbReference type="Proteomes" id="UP000030816"/>
    </source>
</evidence>
<feature type="active site" description="Proton donor/acceptor" evidence="5">
    <location>
        <position position="239"/>
    </location>
</feature>
<feature type="active site" description="Proton donor/acceptor" evidence="5">
    <location>
        <position position="123"/>
    </location>
</feature>
<dbReference type="GO" id="GO:0016829">
    <property type="term" value="F:lyase activity"/>
    <property type="evidence" value="ECO:0007669"/>
    <property type="project" value="UniProtKB-KW"/>
</dbReference>
<dbReference type="STRING" id="1081103.A0A0B2WP11"/>
<keyword evidence="4 5" id="KW-0539">Nucleus</keyword>
<keyword evidence="8" id="KW-1185">Reference proteome</keyword>
<keyword evidence="3" id="KW-0456">Lyase</keyword>
<dbReference type="PANTHER" id="PTHR13522">
    <property type="entry name" value="U6 SNRNA PHOSPHODIESTERASE 1"/>
    <property type="match status" value="1"/>
</dbReference>
<dbReference type="GO" id="GO:0005634">
    <property type="term" value="C:nucleus"/>
    <property type="evidence" value="ECO:0007669"/>
    <property type="project" value="UniProtKB-SubCell"/>
</dbReference>
<evidence type="ECO:0000256" key="4">
    <source>
        <dbReference type="ARBA" id="ARBA00023242"/>
    </source>
</evidence>
<dbReference type="Gene3D" id="3.90.1140.10">
    <property type="entry name" value="Cyclic phosphodiesterase"/>
    <property type="match status" value="1"/>
</dbReference>
<comment type="caution">
    <text evidence="7">The sequence shown here is derived from an EMBL/GenBank/DDBJ whole genome shotgun (WGS) entry which is preliminary data.</text>
</comment>
<dbReference type="Proteomes" id="UP000030816">
    <property type="component" value="Unassembled WGS sequence"/>
</dbReference>
<dbReference type="HAMAP" id="MF_03040">
    <property type="entry name" value="USB1"/>
    <property type="match status" value="1"/>
</dbReference>
<dbReference type="AlphaFoldDB" id="A0A0B2WP11"/>
<keyword evidence="2 5" id="KW-0378">Hydrolase</keyword>
<dbReference type="InterPro" id="IPR027521">
    <property type="entry name" value="Usb1"/>
</dbReference>
<dbReference type="Pfam" id="PF09749">
    <property type="entry name" value="HVSL"/>
    <property type="match status" value="1"/>
</dbReference>
<feature type="region of interest" description="Disordered" evidence="6">
    <location>
        <begin position="1"/>
        <end position="33"/>
    </location>
</feature>
<evidence type="ECO:0000256" key="6">
    <source>
        <dbReference type="SAM" id="MobiDB-lite"/>
    </source>
</evidence>
<evidence type="ECO:0000256" key="3">
    <source>
        <dbReference type="ARBA" id="ARBA00023239"/>
    </source>
</evidence>
<gene>
    <name evidence="5" type="primary">USB1</name>
    <name evidence="7" type="ORF">MAM_07485</name>
</gene>
<sequence length="311" mass="34575">MGLVDYSSSSDDEASTPPKKRLKGQRDLSDSNIPPLPAAFHNLYASTVRQSVVDDPSLHQGRRRLNPHVPGHWPTHLYIEWHPTKVQHDTLQGLIKRTQQELGDGVQLHDFLNSHLGTDLPLHISLSRPLSLPTPIKDDYLSKVEHGIRSCGTGVFSVKPSGLAWYKSPDSDRTFFVLRVVTSALTKRTSSRDDLGHVRLSTNPELTLLLTRCNTVAAHFDQAPLYQQTTKEPVDAAFHVSIGWTLGALEEETCLKVLKFFRDKEFEDISAWNVKVDGVKAKIGNVVTHIPLAGNVTTKSDDDLADSLYCS</sequence>
<accession>A0A0B2WP11</accession>
<name>A0A0B2WP11_METAS</name>
<dbReference type="GO" id="GO:1990838">
    <property type="term" value="F:poly(U)-specific exoribonuclease activity, producing 3' uridine cyclic phosphate ends"/>
    <property type="evidence" value="ECO:0007669"/>
    <property type="project" value="UniProtKB-UniRule"/>
</dbReference>
<keyword evidence="1 5" id="KW-0540">Nuclease</keyword>
<protein>
    <recommendedName>
        <fullName evidence="5">U6 snRNA phosphodiesterase</fullName>
        <ecNumber evidence="5">3.1.4.-</ecNumber>
    </recommendedName>
</protein>
<dbReference type="PANTHER" id="PTHR13522:SF3">
    <property type="entry name" value="U6 SNRNA PHOSPHODIESTERASE 1"/>
    <property type="match status" value="1"/>
</dbReference>
<dbReference type="HOGENOM" id="CLU_050234_1_0_1"/>
<proteinExistence type="inferred from homology"/>
<dbReference type="GO" id="GO:0034477">
    <property type="term" value="P:U6 snRNA 3'-end processing"/>
    <property type="evidence" value="ECO:0007669"/>
    <property type="project" value="UniProtKB-UniRule"/>
</dbReference>
<evidence type="ECO:0000256" key="2">
    <source>
        <dbReference type="ARBA" id="ARBA00022801"/>
    </source>
</evidence>
<evidence type="ECO:0000256" key="1">
    <source>
        <dbReference type="ARBA" id="ARBA00022722"/>
    </source>
</evidence>
<reference evidence="7 8" key="1">
    <citation type="journal article" date="2014" name="Proc. Natl. Acad. Sci. U.S.A.">
        <title>Trajectory and genomic determinants of fungal-pathogen speciation and host adaptation.</title>
        <authorList>
            <person name="Hu X."/>
            <person name="Xiao G."/>
            <person name="Zheng P."/>
            <person name="Shang Y."/>
            <person name="Su Y."/>
            <person name="Zhang X."/>
            <person name="Liu X."/>
            <person name="Zhan S."/>
            <person name="St Leger R.J."/>
            <person name="Wang C."/>
        </authorList>
    </citation>
    <scope>NUCLEOTIDE SEQUENCE [LARGE SCALE GENOMIC DNA]</scope>
    <source>
        <strain evidence="7 8">ARSEF 1941</strain>
    </source>
</reference>
<organism evidence="7 8">
    <name type="scientific">Metarhizium album (strain ARSEF 1941)</name>
    <dbReference type="NCBI Taxonomy" id="1081103"/>
    <lineage>
        <taxon>Eukaryota</taxon>
        <taxon>Fungi</taxon>
        <taxon>Dikarya</taxon>
        <taxon>Ascomycota</taxon>
        <taxon>Pezizomycotina</taxon>
        <taxon>Sordariomycetes</taxon>
        <taxon>Hypocreomycetidae</taxon>
        <taxon>Hypocreales</taxon>
        <taxon>Clavicipitaceae</taxon>
        <taxon>Metarhizium</taxon>
    </lineage>
</organism>
<dbReference type="OrthoDB" id="49151at2759"/>